<keyword evidence="1" id="KW-0812">Transmembrane</keyword>
<proteinExistence type="predicted"/>
<dbReference type="PANTHER" id="PTHR36978:SF8">
    <property type="entry name" value="NAD DEPENDENT EPIMERASE_DEHYDRATASE"/>
    <property type="match status" value="1"/>
</dbReference>
<reference evidence="2 3" key="1">
    <citation type="journal article" date="2023" name="G3 (Bethesda)">
        <title>A chromosome-level genome assembly of Zasmidium syzygii isolated from banana leaves.</title>
        <authorList>
            <person name="van Westerhoven A.C."/>
            <person name="Mehrabi R."/>
            <person name="Talebi R."/>
            <person name="Steentjes M.B.F."/>
            <person name="Corcolon B."/>
            <person name="Chong P.A."/>
            <person name="Kema G.H.J."/>
            <person name="Seidl M.F."/>
        </authorList>
    </citation>
    <scope>NUCLEOTIDE SEQUENCE [LARGE SCALE GENOMIC DNA]</scope>
    <source>
        <strain evidence="2 3">P124</strain>
    </source>
</reference>
<dbReference type="SUPFAM" id="SSF52540">
    <property type="entry name" value="P-loop containing nucleoside triphosphate hydrolases"/>
    <property type="match status" value="1"/>
</dbReference>
<dbReference type="EMBL" id="JAXOVC010000013">
    <property type="protein sequence ID" value="KAK4494630.1"/>
    <property type="molecule type" value="Genomic_DNA"/>
</dbReference>
<sequence>MSFWQAFLLLYPIRQTNIPHHTRPLQVFCLGLSRSGTRSLYAALTTLGYEDVYHGQDVMLSRLGDIPQWIRLAHAKKIGDPDNFLNEREFDRILGNCDAVTDVPCALFAQELLRLYPEAKVVLNRRRDAKGWKKSMQSSMLVISRMGVWARTVNMWHPKYAWVRLFWIHVIDNLFHNPWLEGPSTMTLDYEKHYANLKSQCEDSGREYLEWCVEDGWAPLCKFLEKDVPNEEFPTGNNPKNPGAAANLKFPTWPEDSRRNMALAGATVVVAVVGIVLSLLEVRGGRSALRTAGAMAVVFVGRWVWQARGGD</sequence>
<evidence type="ECO:0008006" key="4">
    <source>
        <dbReference type="Google" id="ProtNLM"/>
    </source>
</evidence>
<dbReference type="Proteomes" id="UP001305779">
    <property type="component" value="Unassembled WGS sequence"/>
</dbReference>
<keyword evidence="1" id="KW-1133">Transmembrane helix</keyword>
<evidence type="ECO:0000256" key="1">
    <source>
        <dbReference type="SAM" id="Phobius"/>
    </source>
</evidence>
<evidence type="ECO:0000313" key="3">
    <source>
        <dbReference type="Proteomes" id="UP001305779"/>
    </source>
</evidence>
<protein>
    <recommendedName>
        <fullName evidence="4">NAD dependent epimerase/dehydratase</fullName>
    </recommendedName>
</protein>
<gene>
    <name evidence="2" type="ORF">PRZ48_013986</name>
</gene>
<organism evidence="2 3">
    <name type="scientific">Zasmidium cellare</name>
    <name type="common">Wine cellar mold</name>
    <name type="synonym">Racodium cellare</name>
    <dbReference type="NCBI Taxonomy" id="395010"/>
    <lineage>
        <taxon>Eukaryota</taxon>
        <taxon>Fungi</taxon>
        <taxon>Dikarya</taxon>
        <taxon>Ascomycota</taxon>
        <taxon>Pezizomycotina</taxon>
        <taxon>Dothideomycetes</taxon>
        <taxon>Dothideomycetidae</taxon>
        <taxon>Mycosphaerellales</taxon>
        <taxon>Mycosphaerellaceae</taxon>
        <taxon>Zasmidium</taxon>
    </lineage>
</organism>
<dbReference type="PANTHER" id="PTHR36978">
    <property type="entry name" value="P-LOOP CONTAINING NUCLEOTIDE TRIPHOSPHATE HYDROLASE"/>
    <property type="match status" value="1"/>
</dbReference>
<dbReference type="Pfam" id="PF17784">
    <property type="entry name" value="Sulfotransfer_4"/>
    <property type="match status" value="1"/>
</dbReference>
<dbReference type="Gene3D" id="3.40.50.300">
    <property type="entry name" value="P-loop containing nucleotide triphosphate hydrolases"/>
    <property type="match status" value="1"/>
</dbReference>
<dbReference type="InterPro" id="IPR040632">
    <property type="entry name" value="Sulfotransfer_4"/>
</dbReference>
<accession>A0ABR0DZQ6</accession>
<evidence type="ECO:0000313" key="2">
    <source>
        <dbReference type="EMBL" id="KAK4494630.1"/>
    </source>
</evidence>
<name>A0ABR0DZQ6_ZASCE</name>
<keyword evidence="1" id="KW-0472">Membrane</keyword>
<comment type="caution">
    <text evidence="2">The sequence shown here is derived from an EMBL/GenBank/DDBJ whole genome shotgun (WGS) entry which is preliminary data.</text>
</comment>
<feature type="transmembrane region" description="Helical" evidence="1">
    <location>
        <begin position="261"/>
        <end position="280"/>
    </location>
</feature>
<dbReference type="InterPro" id="IPR027417">
    <property type="entry name" value="P-loop_NTPase"/>
</dbReference>
<feature type="transmembrane region" description="Helical" evidence="1">
    <location>
        <begin position="287"/>
        <end position="305"/>
    </location>
</feature>
<keyword evidence="3" id="KW-1185">Reference proteome</keyword>